<evidence type="ECO:0000256" key="1">
    <source>
        <dbReference type="SAM" id="MobiDB-lite"/>
    </source>
</evidence>
<evidence type="ECO:0000313" key="2">
    <source>
        <dbReference type="EMBL" id="KAF4405215.1"/>
    </source>
</evidence>
<keyword evidence="3" id="KW-1185">Reference proteome</keyword>
<dbReference type="EMBL" id="WHPN01000426">
    <property type="protein sequence ID" value="KAF4405215.1"/>
    <property type="molecule type" value="Genomic_DNA"/>
</dbReference>
<dbReference type="Proteomes" id="UP000621266">
    <property type="component" value="Unassembled WGS sequence"/>
</dbReference>
<organism evidence="2 3">
    <name type="scientific">Streptomyces lycii</name>
    <dbReference type="NCBI Taxonomy" id="2654337"/>
    <lineage>
        <taxon>Bacteria</taxon>
        <taxon>Bacillati</taxon>
        <taxon>Actinomycetota</taxon>
        <taxon>Actinomycetes</taxon>
        <taxon>Kitasatosporales</taxon>
        <taxon>Streptomycetaceae</taxon>
        <taxon>Streptomyces</taxon>
    </lineage>
</organism>
<dbReference type="InterPro" id="IPR028037">
    <property type="entry name" value="Antitoxin_Rv0909/MT0933"/>
</dbReference>
<proteinExistence type="predicted"/>
<dbReference type="Pfam" id="PF14013">
    <property type="entry name" value="MT0933_antitox"/>
    <property type="match status" value="1"/>
</dbReference>
<protein>
    <submittedName>
        <fullName evidence="2">Antitoxin</fullName>
    </submittedName>
</protein>
<comment type="caution">
    <text evidence="2">The sequence shown here is derived from an EMBL/GenBank/DDBJ whole genome shotgun (WGS) entry which is preliminary data.</text>
</comment>
<feature type="region of interest" description="Disordered" evidence="1">
    <location>
        <begin position="1"/>
        <end position="73"/>
    </location>
</feature>
<gene>
    <name evidence="2" type="ORF">GCU69_31520</name>
</gene>
<accession>A0ABQ7FAG9</accession>
<name>A0ABQ7FAG9_9ACTN</name>
<evidence type="ECO:0000313" key="3">
    <source>
        <dbReference type="Proteomes" id="UP000621266"/>
    </source>
</evidence>
<sequence>MGMMDKLKAKMKGQEGRDLARRHGEKMDKGVDRAGDTADERTQGKYSKHIDTGTEKGKDALGRYSGRDEGTGT</sequence>
<reference evidence="2 3" key="1">
    <citation type="submission" date="2019-10" db="EMBL/GenBank/DDBJ databases">
        <title>Streptomyces tenebrisbrunneis sp.nov., an endogenous actinomycete isolated from of Lycium ruthenicum.</title>
        <authorList>
            <person name="Ma L."/>
        </authorList>
    </citation>
    <scope>NUCLEOTIDE SEQUENCE [LARGE SCALE GENOMIC DNA]</scope>
    <source>
        <strain evidence="2 3">TRM 66187</strain>
    </source>
</reference>
<dbReference type="RefSeq" id="WP_156207878.1">
    <property type="nucleotide sequence ID" value="NZ_WHPN01000426.1"/>
</dbReference>